<name>A0ABX0ZQU3_9ACTN</name>
<evidence type="ECO:0000256" key="2">
    <source>
        <dbReference type="ARBA" id="ARBA00009348"/>
    </source>
</evidence>
<dbReference type="EMBL" id="JAATEJ010000014">
    <property type="protein sequence ID" value="NJP45390.1"/>
    <property type="molecule type" value="Genomic_DNA"/>
</dbReference>
<feature type="signal peptide" evidence="7">
    <location>
        <begin position="1"/>
        <end position="26"/>
    </location>
</feature>
<dbReference type="InterPro" id="IPR036278">
    <property type="entry name" value="Sialidase_sf"/>
</dbReference>
<evidence type="ECO:0000256" key="4">
    <source>
        <dbReference type="ARBA" id="ARBA00022729"/>
    </source>
</evidence>
<dbReference type="Gene3D" id="2.120.10.10">
    <property type="match status" value="1"/>
</dbReference>
<keyword evidence="10" id="KW-1185">Reference proteome</keyword>
<comment type="similarity">
    <text evidence="2">Belongs to the glycosyl hydrolase 33 family.</text>
</comment>
<feature type="region of interest" description="Disordered" evidence="6">
    <location>
        <begin position="421"/>
        <end position="445"/>
    </location>
</feature>
<dbReference type="CDD" id="cd00110">
    <property type="entry name" value="LamG"/>
    <property type="match status" value="2"/>
</dbReference>
<accession>A0ABX0ZQU3</accession>
<evidence type="ECO:0000256" key="5">
    <source>
        <dbReference type="ARBA" id="ARBA00023157"/>
    </source>
</evidence>
<dbReference type="SMART" id="SM00282">
    <property type="entry name" value="LamG"/>
    <property type="match status" value="3"/>
</dbReference>
<keyword evidence="5" id="KW-1015">Disulfide bond</keyword>
<protein>
    <recommendedName>
        <fullName evidence="3">exo-alpha-sialidase</fullName>
        <ecNumber evidence="3">3.2.1.18</ecNumber>
    </recommendedName>
</protein>
<dbReference type="InterPro" id="IPR026856">
    <property type="entry name" value="Sialidase_fam"/>
</dbReference>
<dbReference type="SUPFAM" id="SSF49899">
    <property type="entry name" value="Concanavalin A-like lectins/glucanases"/>
    <property type="match status" value="3"/>
</dbReference>
<organism evidence="9 10">
    <name type="scientific">Actinacidiphila epipremni</name>
    <dbReference type="NCBI Taxonomy" id="2053013"/>
    <lineage>
        <taxon>Bacteria</taxon>
        <taxon>Bacillati</taxon>
        <taxon>Actinomycetota</taxon>
        <taxon>Actinomycetes</taxon>
        <taxon>Kitasatosporales</taxon>
        <taxon>Streptomycetaceae</taxon>
        <taxon>Actinacidiphila</taxon>
    </lineage>
</organism>
<dbReference type="InterPro" id="IPR011040">
    <property type="entry name" value="Sialidase"/>
</dbReference>
<dbReference type="Proteomes" id="UP000734511">
    <property type="component" value="Unassembled WGS sequence"/>
</dbReference>
<dbReference type="Pfam" id="PF13385">
    <property type="entry name" value="Laminin_G_3"/>
    <property type="match status" value="3"/>
</dbReference>
<feature type="chain" id="PRO_5046442955" description="exo-alpha-sialidase" evidence="7">
    <location>
        <begin position="27"/>
        <end position="1157"/>
    </location>
</feature>
<dbReference type="EC" id="3.2.1.18" evidence="3"/>
<evidence type="ECO:0000259" key="8">
    <source>
        <dbReference type="PROSITE" id="PS50025"/>
    </source>
</evidence>
<dbReference type="PANTHER" id="PTHR10628">
    <property type="entry name" value="SIALIDASE"/>
    <property type="match status" value="1"/>
</dbReference>
<dbReference type="Pfam" id="PF13088">
    <property type="entry name" value="BNR_2"/>
    <property type="match status" value="1"/>
</dbReference>
<evidence type="ECO:0000256" key="7">
    <source>
        <dbReference type="SAM" id="SignalP"/>
    </source>
</evidence>
<dbReference type="PANTHER" id="PTHR10628:SF30">
    <property type="entry name" value="EXO-ALPHA-SIALIDASE"/>
    <property type="match status" value="1"/>
</dbReference>
<reference evidence="9 10" key="1">
    <citation type="submission" date="2020-03" db="EMBL/GenBank/DDBJ databases">
        <title>WGS of actinomycetes isolated from Thailand.</title>
        <authorList>
            <person name="Thawai C."/>
        </authorList>
    </citation>
    <scope>NUCLEOTIDE SEQUENCE [LARGE SCALE GENOMIC DNA]</scope>
    <source>
        <strain evidence="9 10">PRB2-1</strain>
    </source>
</reference>
<feature type="region of interest" description="Disordered" evidence="6">
    <location>
        <begin position="462"/>
        <end position="484"/>
    </location>
</feature>
<dbReference type="PROSITE" id="PS50025">
    <property type="entry name" value="LAM_G_DOMAIN"/>
    <property type="match status" value="1"/>
</dbReference>
<evidence type="ECO:0000256" key="6">
    <source>
        <dbReference type="SAM" id="MobiDB-lite"/>
    </source>
</evidence>
<dbReference type="CDD" id="cd15482">
    <property type="entry name" value="Sialidase_non-viral"/>
    <property type="match status" value="1"/>
</dbReference>
<evidence type="ECO:0000313" key="10">
    <source>
        <dbReference type="Proteomes" id="UP000734511"/>
    </source>
</evidence>
<dbReference type="Gene3D" id="2.60.120.200">
    <property type="match status" value="3"/>
</dbReference>
<gene>
    <name evidence="9" type="ORF">HCN08_18570</name>
</gene>
<keyword evidence="4 7" id="KW-0732">Signal</keyword>
<feature type="compositionally biased region" description="Polar residues" evidence="6">
    <location>
        <begin position="162"/>
        <end position="177"/>
    </location>
</feature>
<dbReference type="SMART" id="SM00560">
    <property type="entry name" value="LamGL"/>
    <property type="match status" value="3"/>
</dbReference>
<dbReference type="InterPro" id="IPR013320">
    <property type="entry name" value="ConA-like_dom_sf"/>
</dbReference>
<feature type="region of interest" description="Disordered" evidence="6">
    <location>
        <begin position="162"/>
        <end position="184"/>
    </location>
</feature>
<dbReference type="RefSeq" id="WP_167984243.1">
    <property type="nucleotide sequence ID" value="NZ_JAATEJ010000014.1"/>
</dbReference>
<evidence type="ECO:0000313" key="9">
    <source>
        <dbReference type="EMBL" id="NJP45390.1"/>
    </source>
</evidence>
<feature type="domain" description="Laminin G" evidence="8">
    <location>
        <begin position="958"/>
        <end position="1137"/>
    </location>
</feature>
<comment type="caution">
    <text evidence="9">The sequence shown here is derived from an EMBL/GenBank/DDBJ whole genome shotgun (WGS) entry which is preliminary data.</text>
</comment>
<dbReference type="SUPFAM" id="SSF50939">
    <property type="entry name" value="Sialidases"/>
    <property type="match status" value="1"/>
</dbReference>
<sequence length="1157" mass="115207">MPALVRPRHRHRLLLALLLAVLPALAGTPAQAGGVPESTSASTAGQLALFASGTAGYGCFRVPALVRTAAGTLLAFAEGRKEVSCGDRGDTDLVVRRSTDDGRTWGPVQVVPAGATAPGSYGPGGPPAGTGTGAGAPVTRGNAAPVVDAASGRVYLLSTSNPADSSYPRTPWSQYSTDDGRTWSDPEPLAVTLRGTAAGSDWFATGPGHGIQLTEGPHAGRLVVGAHQVTRAGGDYAGYLYLDPAPDGSGTWRVAGAVDSHAAATPAQPAEAAVAETAGGGVRLVARNSGAPARVEATAATPAGDAVPAVPAFRAAAIPSAGDVQGSLLRLHSAAADGAEHLLLAAPAGPGRTGMTLWSACGAGWQPTGTQVSTGPAGYSDLALLRSDEIGLLYEGGATGSADEIRFTHLAESALGAPCGIPARPDLDPARAPAPAPSTPDVSAEGADAALTGTAALSAAGGPAGSLDHTLAPGTSGAADLPPTAALDPGAGDVTYSLWFRYQAAPGDPVGALLWAYGYGKGAPQVWLRARPGSDDLYAAVAGAGGAAYVSARDTSAATAFGDGQWHHATLTRAGSRATLGVDEGTAHAVTATAGGVAGPLAAPVAAGPDGIRIGGRQGDTAAEPFTGAIDEFRLYRAALSPAEAAGLGRAAASGDPLGDAADAALAARLPFQVTDTPLPAARATVAGVDDEAEGCSDAWLLGGRGTAVASAGGQALRVDAAHPGAEAPLGPQLDLGAGDFTFSLWFSYRSAAGGADQALLWAYGLGADQPQLWVQAQPGTDRLSAMVQTDSGARYLAVQDPTPTAGFGDGSWHQVVLRRSGGQVRLTVDDSAALTASATGLAGSLTAARADGIRGLRIGSRPDGAKVLGGLVDEFRLYRSALDQTALDTVYAGGGLGAGSGIAVRYSFDGKYTYSAAATRPLPDATPATPDLSPRCNNAYLTGGAHVAAGQRSGGGALLLGGTGGALVPRSASLTAGGGDLTVTAWFRYRAGTADQVLLWADGYGTYARQFWVRAQPSADRLYAVAQTDTGQVRLAATDTSAATAFGDGAWHELALVRGAGSLQLAVDGQVLASAPLAAGSLTRTDTYAADGLHLGAAPDGTGALTGAMDDVRVFPAALTAGQLAALHTTGAAPGALPPVLWLPFDIAADRSSPQM</sequence>
<dbReference type="InterPro" id="IPR006558">
    <property type="entry name" value="LamG-like"/>
</dbReference>
<comment type="catalytic activity">
    <reaction evidence="1">
        <text>Hydrolysis of alpha-(2-&gt;3)-, alpha-(2-&gt;6)-, alpha-(2-&gt;8)- glycosidic linkages of terminal sialic acid residues in oligosaccharides, glycoproteins, glycolipids, colominic acid and synthetic substrates.</text>
        <dbReference type="EC" id="3.2.1.18"/>
    </reaction>
</comment>
<evidence type="ECO:0000256" key="3">
    <source>
        <dbReference type="ARBA" id="ARBA00012733"/>
    </source>
</evidence>
<dbReference type="InterPro" id="IPR001791">
    <property type="entry name" value="Laminin_G"/>
</dbReference>
<proteinExistence type="inferred from homology"/>
<evidence type="ECO:0000256" key="1">
    <source>
        <dbReference type="ARBA" id="ARBA00000427"/>
    </source>
</evidence>